<feature type="region of interest" description="Disordered" evidence="1">
    <location>
        <begin position="24"/>
        <end position="75"/>
    </location>
</feature>
<sequence>MDSADSSQLRTVLDRQGVLLGRHRSRLDSAGGGLRGTCGERHHPVPSLLGGSGSVGHRDGGPLGSAGRSCSEYLS</sequence>
<protein>
    <submittedName>
        <fullName evidence="2">Uncharacterized protein</fullName>
    </submittedName>
</protein>
<proteinExistence type="predicted"/>
<gene>
    <name evidence="2" type="ORF">SKAU_G00058720</name>
</gene>
<evidence type="ECO:0000256" key="1">
    <source>
        <dbReference type="SAM" id="MobiDB-lite"/>
    </source>
</evidence>
<evidence type="ECO:0000313" key="3">
    <source>
        <dbReference type="Proteomes" id="UP001152622"/>
    </source>
</evidence>
<keyword evidence="3" id="KW-1185">Reference proteome</keyword>
<comment type="caution">
    <text evidence="2">The sequence shown here is derived from an EMBL/GenBank/DDBJ whole genome shotgun (WGS) entry which is preliminary data.</text>
</comment>
<reference evidence="2" key="1">
    <citation type="journal article" date="2023" name="Science">
        <title>Genome structures resolve the early diversification of teleost fishes.</title>
        <authorList>
            <person name="Parey E."/>
            <person name="Louis A."/>
            <person name="Montfort J."/>
            <person name="Bouchez O."/>
            <person name="Roques C."/>
            <person name="Iampietro C."/>
            <person name="Lluch J."/>
            <person name="Castinel A."/>
            <person name="Donnadieu C."/>
            <person name="Desvignes T."/>
            <person name="Floi Bucao C."/>
            <person name="Jouanno E."/>
            <person name="Wen M."/>
            <person name="Mejri S."/>
            <person name="Dirks R."/>
            <person name="Jansen H."/>
            <person name="Henkel C."/>
            <person name="Chen W.J."/>
            <person name="Zahm M."/>
            <person name="Cabau C."/>
            <person name="Klopp C."/>
            <person name="Thompson A.W."/>
            <person name="Robinson-Rechavi M."/>
            <person name="Braasch I."/>
            <person name="Lecointre G."/>
            <person name="Bobe J."/>
            <person name="Postlethwait J.H."/>
            <person name="Berthelot C."/>
            <person name="Roest Crollius H."/>
            <person name="Guiguen Y."/>
        </authorList>
    </citation>
    <scope>NUCLEOTIDE SEQUENCE</scope>
    <source>
        <strain evidence="2">WJC10195</strain>
    </source>
</reference>
<dbReference type="Proteomes" id="UP001152622">
    <property type="component" value="Chromosome 2"/>
</dbReference>
<accession>A0A9Q1G4G3</accession>
<evidence type="ECO:0000313" key="2">
    <source>
        <dbReference type="EMBL" id="KAJ8375292.1"/>
    </source>
</evidence>
<organism evidence="2 3">
    <name type="scientific">Synaphobranchus kaupii</name>
    <name type="common">Kaup's arrowtooth eel</name>
    <dbReference type="NCBI Taxonomy" id="118154"/>
    <lineage>
        <taxon>Eukaryota</taxon>
        <taxon>Metazoa</taxon>
        <taxon>Chordata</taxon>
        <taxon>Craniata</taxon>
        <taxon>Vertebrata</taxon>
        <taxon>Euteleostomi</taxon>
        <taxon>Actinopterygii</taxon>
        <taxon>Neopterygii</taxon>
        <taxon>Teleostei</taxon>
        <taxon>Anguilliformes</taxon>
        <taxon>Synaphobranchidae</taxon>
        <taxon>Synaphobranchus</taxon>
    </lineage>
</organism>
<name>A0A9Q1G4G3_SYNKA</name>
<dbReference type="AlphaFoldDB" id="A0A9Q1G4G3"/>
<dbReference type="EMBL" id="JAINUF010000002">
    <property type="protein sequence ID" value="KAJ8375292.1"/>
    <property type="molecule type" value="Genomic_DNA"/>
</dbReference>